<dbReference type="InterPro" id="IPR000525">
    <property type="entry name" value="Initiator_Rep_WH1"/>
</dbReference>
<gene>
    <name evidence="3" type="ORF">ABVC42_14020</name>
</gene>
<sequence length="425" mass="50022">MAKIDYESKNGKENGEIYHRKKYLSTVAKMDNGLANDPIVNEILQKSPFDSNAFMLVISQVKNEKNNHILFTSESAKELIGYKKHTSVYDFALQLDKTLHFIGQLELVKRTEYEDEHGKHRINIRRQHLFSSSEVDFSSDDYICDVQLSKESIPYFNNLKRKFLRFSIKEFFNLNSKYSRIIYIWLKQWRTTGEKSITPEDLMAKLKLDSQKSSKSPASLLRTKVFPIVQEELSAVFPEFRIERAKRNRKIVKYIFKWTPEDKNQDVVMPAILENSIAIANIRTNSNMSDASKYKALDRYLGWRLGTAKKMAKKETQTSFFVYDAKRKEKDSTYNRPDLNEANKIQEEFLRKLIALYERLESDYLTKEDKEDLYRLKSHLTFVETKKKDKNSVPKNNEIQMPKKKKILDVSEHVDLFNNFDTDGF</sequence>
<dbReference type="Pfam" id="PF01051">
    <property type="entry name" value="Rep3_N"/>
    <property type="match status" value="1"/>
</dbReference>
<evidence type="ECO:0000259" key="2">
    <source>
        <dbReference type="Pfam" id="PF01051"/>
    </source>
</evidence>
<dbReference type="Gene3D" id="1.10.10.10">
    <property type="entry name" value="Winged helix-like DNA-binding domain superfamily/Winged helix DNA-binding domain"/>
    <property type="match status" value="1"/>
</dbReference>
<dbReference type="EMBL" id="JBETVU010000013">
    <property type="protein sequence ID" value="MES5150948.1"/>
    <property type="molecule type" value="Genomic_DNA"/>
</dbReference>
<dbReference type="Proteomes" id="UP001434419">
    <property type="component" value="Unassembled WGS sequence"/>
</dbReference>
<reference evidence="3" key="1">
    <citation type="submission" date="2024-06" db="EMBL/GenBank/DDBJ databases">
        <title>Vaginal Lactobacillus fatty acid response mechanisms reveal a metabolite-targeted strategy for bacterial vaginosis treatment.</title>
        <authorList>
            <person name="Zhu M."/>
            <person name="Blainey P.C."/>
            <person name="Bloom S.M."/>
            <person name="Kwon D.S."/>
        </authorList>
    </citation>
    <scope>NUCLEOTIDE SEQUENCE</scope>
    <source>
        <strain evidence="3">194_F1_1</strain>
    </source>
</reference>
<organism evidence="3 4">
    <name type="scientific">Lactobacillus crispatus</name>
    <dbReference type="NCBI Taxonomy" id="47770"/>
    <lineage>
        <taxon>Bacteria</taxon>
        <taxon>Bacillati</taxon>
        <taxon>Bacillota</taxon>
        <taxon>Bacilli</taxon>
        <taxon>Lactobacillales</taxon>
        <taxon>Lactobacillaceae</taxon>
        <taxon>Lactobacillus</taxon>
    </lineage>
</organism>
<accession>A0ABV2BCI5</accession>
<evidence type="ECO:0000313" key="4">
    <source>
        <dbReference type="Proteomes" id="UP001434419"/>
    </source>
</evidence>
<dbReference type="SUPFAM" id="SSF46785">
    <property type="entry name" value="Winged helix' DNA-binding domain"/>
    <property type="match status" value="1"/>
</dbReference>
<comment type="similarity">
    <text evidence="1">Belongs to the initiator RepB protein family.</text>
</comment>
<feature type="domain" description="Initiator Rep protein WH1" evidence="2">
    <location>
        <begin position="51"/>
        <end position="187"/>
    </location>
</feature>
<dbReference type="InterPro" id="IPR036388">
    <property type="entry name" value="WH-like_DNA-bd_sf"/>
</dbReference>
<evidence type="ECO:0000256" key="1">
    <source>
        <dbReference type="ARBA" id="ARBA00038283"/>
    </source>
</evidence>
<dbReference type="RefSeq" id="WP_133476500.1">
    <property type="nucleotide sequence ID" value="NZ_JBETVU010000013.1"/>
</dbReference>
<dbReference type="InterPro" id="IPR036390">
    <property type="entry name" value="WH_DNA-bd_sf"/>
</dbReference>
<proteinExistence type="inferred from homology"/>
<name>A0ABV2BCI5_9LACO</name>
<keyword evidence="4" id="KW-1185">Reference proteome</keyword>
<comment type="caution">
    <text evidence="3">The sequence shown here is derived from an EMBL/GenBank/DDBJ whole genome shotgun (WGS) entry which is preliminary data.</text>
</comment>
<evidence type="ECO:0000313" key="3">
    <source>
        <dbReference type="EMBL" id="MES5150948.1"/>
    </source>
</evidence>
<protein>
    <submittedName>
        <fullName evidence="3">Replication initiation protein</fullName>
    </submittedName>
</protein>